<accession>A0A7W8YC11</accession>
<feature type="signal peptide" evidence="2">
    <location>
        <begin position="1"/>
        <end position="31"/>
    </location>
</feature>
<organism evidence="3 4">
    <name type="scientific">Neomicrococcus lactis</name>
    <dbReference type="NCBI Taxonomy" id="732241"/>
    <lineage>
        <taxon>Bacteria</taxon>
        <taxon>Bacillati</taxon>
        <taxon>Actinomycetota</taxon>
        <taxon>Actinomycetes</taxon>
        <taxon>Micrococcales</taxon>
        <taxon>Micrococcaceae</taxon>
        <taxon>Neomicrococcus</taxon>
    </lineage>
</organism>
<dbReference type="Proteomes" id="UP000523863">
    <property type="component" value="Unassembled WGS sequence"/>
</dbReference>
<dbReference type="EMBL" id="JACHBL010000001">
    <property type="protein sequence ID" value="MBB5598682.1"/>
    <property type="molecule type" value="Genomic_DNA"/>
</dbReference>
<feature type="compositionally biased region" description="Low complexity" evidence="1">
    <location>
        <begin position="256"/>
        <end position="282"/>
    </location>
</feature>
<keyword evidence="4" id="KW-1185">Reference proteome</keyword>
<dbReference type="AlphaFoldDB" id="A0A7W8YC11"/>
<dbReference type="RefSeq" id="WP_183642739.1">
    <property type="nucleotide sequence ID" value="NZ_JACHBL010000001.1"/>
</dbReference>
<evidence type="ECO:0000313" key="3">
    <source>
        <dbReference type="EMBL" id="MBB5598682.1"/>
    </source>
</evidence>
<feature type="region of interest" description="Disordered" evidence="1">
    <location>
        <begin position="149"/>
        <end position="176"/>
    </location>
</feature>
<evidence type="ECO:0000256" key="2">
    <source>
        <dbReference type="SAM" id="SignalP"/>
    </source>
</evidence>
<dbReference type="PROSITE" id="PS51318">
    <property type="entry name" value="TAT"/>
    <property type="match status" value="1"/>
</dbReference>
<feature type="chain" id="PRO_5031356924" description="PepSY domain-containing protein" evidence="2">
    <location>
        <begin position="32"/>
        <end position="291"/>
    </location>
</feature>
<name>A0A7W8YC11_9MICC</name>
<sequence>MNARKIALGAAGLATVAAAVAGGVGSSLANAAGGATGLASNPAFSSLNGTSVDAVAAESSTGSSSDSSTDSSQKDALGGPGGAGGMMHNHTEVTGDEATKVTDAVQAKDSSFTAEKVLKDEDGSYDVIGKSGDTFVKYEVSSDLKTITKDEHVPGEGGPGRGGPGGGPGMNHEEVTGDDATKVSDAVKAKDSAVTVEKIFKNEDGSYMVAGTKDDERVMFKVSSDLGTVEKLERPAKGDRMRHGMGGMNDDDDSSDSNSNGTDSDDSGSSNPSTDSSFGSNSADTSSTTGA</sequence>
<evidence type="ECO:0008006" key="5">
    <source>
        <dbReference type="Google" id="ProtNLM"/>
    </source>
</evidence>
<evidence type="ECO:0000313" key="4">
    <source>
        <dbReference type="Proteomes" id="UP000523863"/>
    </source>
</evidence>
<keyword evidence="2" id="KW-0732">Signal</keyword>
<proteinExistence type="predicted"/>
<feature type="compositionally biased region" description="Gly residues" evidence="1">
    <location>
        <begin position="155"/>
        <end position="169"/>
    </location>
</feature>
<protein>
    <recommendedName>
        <fullName evidence="5">PepSY domain-containing protein</fullName>
    </recommendedName>
</protein>
<feature type="region of interest" description="Disordered" evidence="1">
    <location>
        <begin position="222"/>
        <end position="291"/>
    </location>
</feature>
<reference evidence="3 4" key="1">
    <citation type="submission" date="2020-08" db="EMBL/GenBank/DDBJ databases">
        <title>Sequencing the genomes of 1000 actinobacteria strains.</title>
        <authorList>
            <person name="Klenk H.-P."/>
        </authorList>
    </citation>
    <scope>NUCLEOTIDE SEQUENCE [LARGE SCALE GENOMIC DNA]</scope>
    <source>
        <strain evidence="3 4">DSM 23694</strain>
    </source>
</reference>
<feature type="region of interest" description="Disordered" evidence="1">
    <location>
        <begin position="54"/>
        <end position="90"/>
    </location>
</feature>
<gene>
    <name evidence="3" type="ORF">BKA12_001762</name>
</gene>
<feature type="compositionally biased region" description="Basic and acidic residues" evidence="1">
    <location>
        <begin position="228"/>
        <end position="242"/>
    </location>
</feature>
<comment type="caution">
    <text evidence="3">The sequence shown here is derived from an EMBL/GenBank/DDBJ whole genome shotgun (WGS) entry which is preliminary data.</text>
</comment>
<dbReference type="InterPro" id="IPR006311">
    <property type="entry name" value="TAT_signal"/>
</dbReference>
<feature type="compositionally biased region" description="Low complexity" evidence="1">
    <location>
        <begin position="59"/>
        <end position="71"/>
    </location>
</feature>
<evidence type="ECO:0000256" key="1">
    <source>
        <dbReference type="SAM" id="MobiDB-lite"/>
    </source>
</evidence>